<comment type="caution">
    <text evidence="1">The sequence shown here is derived from an EMBL/GenBank/DDBJ whole genome shotgun (WGS) entry which is preliminary data.</text>
</comment>
<dbReference type="InterPro" id="IPR007396">
    <property type="entry name" value="TR_PAI2-type"/>
</dbReference>
<keyword evidence="2" id="KW-1185">Reference proteome</keyword>
<gene>
    <name evidence="1" type="ORF">NX782_02440</name>
</gene>
<organism evidence="1 2">
    <name type="scientific">Massilia norwichensis</name>
    <dbReference type="NCBI Taxonomy" id="1442366"/>
    <lineage>
        <taxon>Bacteria</taxon>
        <taxon>Pseudomonadati</taxon>
        <taxon>Pseudomonadota</taxon>
        <taxon>Betaproteobacteria</taxon>
        <taxon>Burkholderiales</taxon>
        <taxon>Oxalobacteraceae</taxon>
        <taxon>Telluria group</taxon>
        <taxon>Massilia</taxon>
    </lineage>
</organism>
<dbReference type="Gene3D" id="2.30.110.10">
    <property type="entry name" value="Electron Transport, Fmn-binding Protein, Chain A"/>
    <property type="match status" value="1"/>
</dbReference>
<dbReference type="PIRSF" id="PIRSF010372">
    <property type="entry name" value="PaiB"/>
    <property type="match status" value="1"/>
</dbReference>
<dbReference type="RefSeq" id="WP_258843906.1">
    <property type="nucleotide sequence ID" value="NZ_JANUGX010000002.1"/>
</dbReference>
<sequence length="176" mass="19634">MYMPAHTREERLDVLHSLIDAHPLGALVRPDGDGFTADHIPFELAPACADAPRGLLRAHVARANPLWRQDGAAMLAIFQGPSGYVSPALQDLQAIGGRTVPTWNYAVVHAHGRLRVIDDREWLLAHMRRATRHQEDRHGHAWSVDDAPRDFIDKLVRATVGIEIAIGRLEGKWKTN</sequence>
<evidence type="ECO:0000313" key="1">
    <source>
        <dbReference type="EMBL" id="MCS0588059.1"/>
    </source>
</evidence>
<dbReference type="EMBL" id="JANUGX010000002">
    <property type="protein sequence ID" value="MCS0588059.1"/>
    <property type="molecule type" value="Genomic_DNA"/>
</dbReference>
<protein>
    <submittedName>
        <fullName evidence="1">FMN-binding negative transcriptional regulator</fullName>
    </submittedName>
</protein>
<dbReference type="InterPro" id="IPR012349">
    <property type="entry name" value="Split_barrel_FMN-bd"/>
</dbReference>
<dbReference type="PANTHER" id="PTHR35802">
    <property type="entry name" value="PROTEASE SYNTHASE AND SPORULATION PROTEIN PAI 2"/>
    <property type="match status" value="1"/>
</dbReference>
<evidence type="ECO:0000313" key="2">
    <source>
        <dbReference type="Proteomes" id="UP001205560"/>
    </source>
</evidence>
<proteinExistence type="predicted"/>
<dbReference type="Pfam" id="PF04299">
    <property type="entry name" value="FMN_bind_2"/>
    <property type="match status" value="1"/>
</dbReference>
<dbReference type="PANTHER" id="PTHR35802:SF1">
    <property type="entry name" value="PROTEASE SYNTHASE AND SPORULATION PROTEIN PAI 2"/>
    <property type="match status" value="1"/>
</dbReference>
<reference evidence="1 2" key="1">
    <citation type="submission" date="2022-08" db="EMBL/GenBank/DDBJ databases">
        <title>Reclassification of Massilia species as members of the genera Telluria, Duganella, Pseudoduganella, Mokoshia gen. nov. and Zemynaea gen. nov. using orthogonal and non-orthogonal genome-based approaches.</title>
        <authorList>
            <person name="Bowman J.P."/>
        </authorList>
    </citation>
    <scope>NUCLEOTIDE SEQUENCE [LARGE SCALE GENOMIC DNA]</scope>
    <source>
        <strain evidence="1 2">LMG 28164</strain>
    </source>
</reference>
<name>A0ABT2A1J6_9BURK</name>
<accession>A0ABT2A1J6</accession>
<dbReference type="Proteomes" id="UP001205560">
    <property type="component" value="Unassembled WGS sequence"/>
</dbReference>
<dbReference type="SUPFAM" id="SSF50475">
    <property type="entry name" value="FMN-binding split barrel"/>
    <property type="match status" value="1"/>
</dbReference>